<evidence type="ECO:0000256" key="4">
    <source>
        <dbReference type="ARBA" id="ARBA00022989"/>
    </source>
</evidence>
<gene>
    <name evidence="7" type="ORF">HMPREF1044_1039</name>
</gene>
<evidence type="ECO:0000256" key="3">
    <source>
        <dbReference type="ARBA" id="ARBA00022692"/>
    </source>
</evidence>
<organism evidence="7 8">
    <name type="scientific">Streptococcus constellatus subsp. constellatus SK53</name>
    <dbReference type="NCBI Taxonomy" id="1095730"/>
    <lineage>
        <taxon>Bacteria</taxon>
        <taxon>Bacillati</taxon>
        <taxon>Bacillota</taxon>
        <taxon>Bacilli</taxon>
        <taxon>Lactobacillales</taxon>
        <taxon>Streptococcaceae</taxon>
        <taxon>Streptococcus</taxon>
        <taxon>Streptococcus anginosus group</taxon>
    </lineage>
</organism>
<dbReference type="PANTHER" id="PTHR33931">
    <property type="entry name" value="HOLIN-LIKE PROTEIN CIDA-RELATED"/>
    <property type="match status" value="1"/>
</dbReference>
<keyword evidence="5 6" id="KW-0472">Membrane</keyword>
<feature type="transmembrane region" description="Helical" evidence="6">
    <location>
        <begin position="20"/>
        <end position="42"/>
    </location>
</feature>
<dbReference type="Pfam" id="PF03788">
    <property type="entry name" value="LrgA"/>
    <property type="match status" value="1"/>
</dbReference>
<comment type="subcellular location">
    <subcellularLocation>
        <location evidence="1">Cell membrane</location>
        <topology evidence="1">Multi-pass membrane protein</topology>
    </subcellularLocation>
</comment>
<evidence type="ECO:0000313" key="8">
    <source>
        <dbReference type="Proteomes" id="UP000005070"/>
    </source>
</evidence>
<protein>
    <submittedName>
        <fullName evidence="7">LrgA family protein</fullName>
    </submittedName>
</protein>
<reference evidence="7 8" key="1">
    <citation type="submission" date="2012-01" db="EMBL/GenBank/DDBJ databases">
        <authorList>
            <person name="Harkins D.M."/>
            <person name="Madupu R."/>
            <person name="Durkin A.S."/>
            <person name="Torralba M."/>
            <person name="Methe B."/>
            <person name="Sutton G.G."/>
            <person name="Nelson K.E."/>
        </authorList>
    </citation>
    <scope>NUCLEOTIDE SEQUENCE [LARGE SCALE GENOMIC DNA]</scope>
    <source>
        <strain evidence="7 8">SK53</strain>
    </source>
</reference>
<evidence type="ECO:0000256" key="5">
    <source>
        <dbReference type="ARBA" id="ARBA00023136"/>
    </source>
</evidence>
<dbReference type="EMBL" id="AICQ01000021">
    <property type="protein sequence ID" value="EID20819.1"/>
    <property type="molecule type" value="Genomic_DNA"/>
</dbReference>
<keyword evidence="3 6" id="KW-0812">Transmembrane</keyword>
<dbReference type="GeneID" id="93846775"/>
<evidence type="ECO:0000256" key="2">
    <source>
        <dbReference type="ARBA" id="ARBA00022475"/>
    </source>
</evidence>
<feature type="transmembrane region" description="Helical" evidence="6">
    <location>
        <begin position="54"/>
        <end position="72"/>
    </location>
</feature>
<sequence length="126" mass="14042">MKLYVQLMIIFSISLIGEGISYLFHLPIPGSIIGLIFLFLALQFKILRLRHVSMVGNFLLANMTILFLPPAVGIMDKFHVIAPYLLPIVLIIVGAIVINVIVIAVVVHLIKNRFEGDYGEGETRNV</sequence>
<keyword evidence="4 6" id="KW-1133">Transmembrane helix</keyword>
<dbReference type="AlphaFoldDB" id="A0AAD2Y4N4"/>
<accession>A0AAD2Y4N4</accession>
<dbReference type="InterPro" id="IPR005538">
    <property type="entry name" value="LrgA/CidA"/>
</dbReference>
<keyword evidence="2" id="KW-1003">Cell membrane</keyword>
<dbReference type="Proteomes" id="UP000005070">
    <property type="component" value="Unassembled WGS sequence"/>
</dbReference>
<evidence type="ECO:0000256" key="1">
    <source>
        <dbReference type="ARBA" id="ARBA00004651"/>
    </source>
</evidence>
<dbReference type="GO" id="GO:0005886">
    <property type="term" value="C:plasma membrane"/>
    <property type="evidence" value="ECO:0007669"/>
    <property type="project" value="UniProtKB-SubCell"/>
</dbReference>
<dbReference type="RefSeq" id="WP_003069732.1">
    <property type="nucleotide sequence ID" value="NZ_AICQ01000021.1"/>
</dbReference>
<comment type="caution">
    <text evidence="7">The sequence shown here is derived from an EMBL/GenBank/DDBJ whole genome shotgun (WGS) entry which is preliminary data.</text>
</comment>
<evidence type="ECO:0000313" key="7">
    <source>
        <dbReference type="EMBL" id="EID20819.1"/>
    </source>
</evidence>
<proteinExistence type="predicted"/>
<dbReference type="PANTHER" id="PTHR33931:SF2">
    <property type="entry name" value="HOLIN-LIKE PROTEIN CIDA"/>
    <property type="match status" value="1"/>
</dbReference>
<evidence type="ECO:0000256" key="6">
    <source>
        <dbReference type="SAM" id="Phobius"/>
    </source>
</evidence>
<feature type="transmembrane region" description="Helical" evidence="6">
    <location>
        <begin position="84"/>
        <end position="110"/>
    </location>
</feature>
<name>A0AAD2Y4N4_STRCV</name>